<dbReference type="InterPro" id="IPR002142">
    <property type="entry name" value="Peptidase_S49"/>
</dbReference>
<proteinExistence type="inferred from homology"/>
<evidence type="ECO:0000256" key="2">
    <source>
        <dbReference type="ARBA" id="ARBA00022670"/>
    </source>
</evidence>
<dbReference type="Proteomes" id="UP000631421">
    <property type="component" value="Unassembled WGS sequence"/>
</dbReference>
<dbReference type="PANTHER" id="PTHR42987:SF4">
    <property type="entry name" value="PROTEASE SOHB-RELATED"/>
    <property type="match status" value="1"/>
</dbReference>
<name>A0A926UVK8_9CYAN</name>
<dbReference type="NCBIfam" id="TIGR00706">
    <property type="entry name" value="SppA_dom"/>
    <property type="match status" value="1"/>
</dbReference>
<evidence type="ECO:0000256" key="4">
    <source>
        <dbReference type="ARBA" id="ARBA00022825"/>
    </source>
</evidence>
<dbReference type="InterPro" id="IPR029045">
    <property type="entry name" value="ClpP/crotonase-like_dom_sf"/>
</dbReference>
<keyword evidence="7" id="KW-1185">Reference proteome</keyword>
<evidence type="ECO:0000256" key="3">
    <source>
        <dbReference type="ARBA" id="ARBA00022801"/>
    </source>
</evidence>
<dbReference type="GO" id="GO:0008236">
    <property type="term" value="F:serine-type peptidase activity"/>
    <property type="evidence" value="ECO:0007669"/>
    <property type="project" value="UniProtKB-KW"/>
</dbReference>
<dbReference type="GO" id="GO:0006508">
    <property type="term" value="P:proteolysis"/>
    <property type="evidence" value="ECO:0007669"/>
    <property type="project" value="UniProtKB-KW"/>
</dbReference>
<evidence type="ECO:0000259" key="5">
    <source>
        <dbReference type="Pfam" id="PF01343"/>
    </source>
</evidence>
<reference evidence="6" key="1">
    <citation type="journal article" date="2015" name="ISME J.">
        <title>Draft Genome Sequence of Streptomyces incarnatus NRRL8089, which Produces the Nucleoside Antibiotic Sinefungin.</title>
        <authorList>
            <person name="Oshima K."/>
            <person name="Hattori M."/>
            <person name="Shimizu H."/>
            <person name="Fukuda K."/>
            <person name="Nemoto M."/>
            <person name="Inagaki K."/>
            <person name="Tamura T."/>
        </authorList>
    </citation>
    <scope>NUCLEOTIDE SEQUENCE</scope>
    <source>
        <strain evidence="6">FACHB-1277</strain>
    </source>
</reference>
<dbReference type="AlphaFoldDB" id="A0A926UVK8"/>
<dbReference type="RefSeq" id="WP_190352091.1">
    <property type="nucleotide sequence ID" value="NZ_JACJPY010000062.1"/>
</dbReference>
<reference evidence="6" key="2">
    <citation type="submission" date="2020-08" db="EMBL/GenBank/DDBJ databases">
        <authorList>
            <person name="Chen M."/>
            <person name="Teng W."/>
            <person name="Zhao L."/>
            <person name="Hu C."/>
            <person name="Zhou Y."/>
            <person name="Han B."/>
            <person name="Song L."/>
            <person name="Shu W."/>
        </authorList>
    </citation>
    <scope>NUCLEOTIDE SEQUENCE</scope>
    <source>
        <strain evidence="6">FACHB-1277</strain>
    </source>
</reference>
<dbReference type="Pfam" id="PF01343">
    <property type="entry name" value="Peptidase_S49"/>
    <property type="match status" value="1"/>
</dbReference>
<keyword evidence="2" id="KW-0645">Protease</keyword>
<feature type="domain" description="Peptidase S49" evidence="5">
    <location>
        <begin position="104"/>
        <end position="252"/>
    </location>
</feature>
<protein>
    <submittedName>
        <fullName evidence="6">Signal peptide peptidase SppA</fullName>
    </submittedName>
</protein>
<dbReference type="InterPro" id="IPR004635">
    <property type="entry name" value="Pept_S49_SppA"/>
</dbReference>
<evidence type="ECO:0000313" key="7">
    <source>
        <dbReference type="Proteomes" id="UP000631421"/>
    </source>
</evidence>
<dbReference type="Gene3D" id="3.90.226.10">
    <property type="entry name" value="2-enoyl-CoA Hydratase, Chain A, domain 1"/>
    <property type="match status" value="1"/>
</dbReference>
<dbReference type="EMBL" id="JACJPY010000062">
    <property type="protein sequence ID" value="MBD2151673.1"/>
    <property type="molecule type" value="Genomic_DNA"/>
</dbReference>
<keyword evidence="3" id="KW-0378">Hydrolase</keyword>
<sequence length="341" mass="36886">MPLNRLIALVLVAICFIAATFGIQRRQMDEALDLKKFTDRDRLELVALDGAITGGRSASGAMSVRDRLRELIDEDAVKGVLLSINSPGGTVGASKEIYAAVRDLAKVKPVVVSMLDQATSGGYYAASAATKIYANEGSLTGSIGVILSGFNAKELLDRVGVQSKVIKTGPYKDIFSSFRDLAEPERQLLQELLQSTYRSFIDDVAKGRKMELEVVRKLADGRVYTGTQAKENGLVDAIGTLDQAIADLRGLARQQFALPDSRELPIRRSPASFEKILDQLLSESGISISSPLGDLLRSTVLGRALNLGNGVSDRLVSNFAGTDYQPNNYDPPILLMPSWAH</sequence>
<dbReference type="PANTHER" id="PTHR42987">
    <property type="entry name" value="PEPTIDASE S49"/>
    <property type="match status" value="1"/>
</dbReference>
<comment type="similarity">
    <text evidence="1">Belongs to the peptidase S49 family.</text>
</comment>
<dbReference type="CDD" id="cd07023">
    <property type="entry name" value="S49_Sppa_N_C"/>
    <property type="match status" value="1"/>
</dbReference>
<gene>
    <name evidence="6" type="primary">sppA</name>
    <name evidence="6" type="ORF">H6F44_16320</name>
</gene>
<dbReference type="InterPro" id="IPR047272">
    <property type="entry name" value="S49_SppA_C"/>
</dbReference>
<dbReference type="SUPFAM" id="SSF52096">
    <property type="entry name" value="ClpP/crotonase"/>
    <property type="match status" value="1"/>
</dbReference>
<keyword evidence="4" id="KW-0720">Serine protease</keyword>
<evidence type="ECO:0000313" key="6">
    <source>
        <dbReference type="EMBL" id="MBD2151673.1"/>
    </source>
</evidence>
<comment type="caution">
    <text evidence="6">The sequence shown here is derived from an EMBL/GenBank/DDBJ whole genome shotgun (WGS) entry which is preliminary data.</text>
</comment>
<accession>A0A926UVK8</accession>
<evidence type="ECO:0000256" key="1">
    <source>
        <dbReference type="ARBA" id="ARBA00008683"/>
    </source>
</evidence>
<organism evidence="6 7">
    <name type="scientific">Pseudanabaena cinerea FACHB-1277</name>
    <dbReference type="NCBI Taxonomy" id="2949581"/>
    <lineage>
        <taxon>Bacteria</taxon>
        <taxon>Bacillati</taxon>
        <taxon>Cyanobacteriota</taxon>
        <taxon>Cyanophyceae</taxon>
        <taxon>Pseudanabaenales</taxon>
        <taxon>Pseudanabaenaceae</taxon>
        <taxon>Pseudanabaena</taxon>
        <taxon>Pseudanabaena cinerea</taxon>
    </lineage>
</organism>